<evidence type="ECO:0000313" key="6">
    <source>
        <dbReference type="EMBL" id="HHK67736.1"/>
    </source>
</evidence>
<evidence type="ECO:0000256" key="1">
    <source>
        <dbReference type="ARBA" id="ARBA00001974"/>
    </source>
</evidence>
<keyword evidence="4" id="KW-0560">Oxidoreductase</keyword>
<dbReference type="InterPro" id="IPR039651">
    <property type="entry name" value="FixC-like"/>
</dbReference>
<dbReference type="InterPro" id="IPR017896">
    <property type="entry name" value="4Fe4S_Fe-S-bd"/>
</dbReference>
<sequence length="565" mass="62125">MKEKFDVIVVGAGPAGSAAALTLAREGYDVLMVEKAQLPGQRNVSGGVLFGGFRDGLGLIDLIPEFEHEAPVERKISAHELYLLSKPVRKNDEWRYRYLKFDKNSFLTHLGLTMLNASSGHDYTVLRTRFDRWMASKAVEAGAMLATSKTVEDLVFKDGRVAGVLTQDEELHADMVIDCSGVTSLLPEKAGIRPRLTSDQVYHGVKHVLKVSPQKIEEFFKIDDGFKTLYLLGPFMHGVVGGGFVYPNRDTLSVGVVVGLSSAIPVFTSQFNKIGKPFEMLNEMESHPFLAEVLANAKLVEYSAHNIPRGYKVLPEKPYAGGFLMAGDALGVFYKIGALIDGIRPAIASGILAARAYIHAKKQGDFSASTLSVYRQLLEPLYKLVAKSKTNSALIERKISYSNGSLFLLKLGLGRSAAAKSVNMENSGRNVLQTVQQMTGLLDYHEDKVRSHIEVNQALASADKEKAWIPMCPVNCYTLVTGKGVFASFKDLYAYNLETLRKNRADDRMAFKKAIEATLEDIRTGQLKFDHVACVACGTCGVIGPPAVVRFGHEWNGRGVRFRYG</sequence>
<dbReference type="SUPFAM" id="SSF54373">
    <property type="entry name" value="FAD-linked reductases, C-terminal domain"/>
    <property type="match status" value="1"/>
</dbReference>
<feature type="domain" description="4Fe-4S ferredoxin-type" evidence="5">
    <location>
        <begin position="525"/>
        <end position="554"/>
    </location>
</feature>
<dbReference type="Pfam" id="PF21162">
    <property type="entry name" value="ETFQO_UQ-bd"/>
    <property type="match status" value="1"/>
</dbReference>
<dbReference type="GO" id="GO:0016491">
    <property type="term" value="F:oxidoreductase activity"/>
    <property type="evidence" value="ECO:0007669"/>
    <property type="project" value="UniProtKB-KW"/>
</dbReference>
<dbReference type="EMBL" id="DRWN01000012">
    <property type="protein sequence ID" value="HHK67736.1"/>
    <property type="molecule type" value="Genomic_DNA"/>
</dbReference>
<evidence type="ECO:0000256" key="2">
    <source>
        <dbReference type="ARBA" id="ARBA00022630"/>
    </source>
</evidence>
<accession>A0A7C5LD67</accession>
<reference evidence="6" key="1">
    <citation type="journal article" date="2020" name="mSystems">
        <title>Genome- and Community-Level Interaction Insights into Carbon Utilization and Element Cycling Functions of Hydrothermarchaeota in Hydrothermal Sediment.</title>
        <authorList>
            <person name="Zhou Z."/>
            <person name="Liu Y."/>
            <person name="Xu W."/>
            <person name="Pan J."/>
            <person name="Luo Z.H."/>
            <person name="Li M."/>
        </authorList>
    </citation>
    <scope>NUCLEOTIDE SEQUENCE [LARGE SCALE GENOMIC DNA]</scope>
    <source>
        <strain evidence="6">SpSt-1056</strain>
    </source>
</reference>
<dbReference type="PRINTS" id="PR00420">
    <property type="entry name" value="RNGMNOXGNASE"/>
</dbReference>
<protein>
    <submittedName>
        <fullName evidence="6">FAD-dependent oxidoreductase</fullName>
    </submittedName>
</protein>
<dbReference type="PROSITE" id="PS51379">
    <property type="entry name" value="4FE4S_FER_2"/>
    <property type="match status" value="1"/>
</dbReference>
<dbReference type="InterPro" id="IPR036188">
    <property type="entry name" value="FAD/NAD-bd_sf"/>
</dbReference>
<dbReference type="Gene3D" id="3.50.50.60">
    <property type="entry name" value="FAD/NAD(P)-binding domain"/>
    <property type="match status" value="1"/>
</dbReference>
<name>A0A7C5LD67_CALS0</name>
<evidence type="ECO:0000256" key="3">
    <source>
        <dbReference type="ARBA" id="ARBA00022827"/>
    </source>
</evidence>
<dbReference type="PANTHER" id="PTHR43624">
    <property type="entry name" value="ELECTRON TRANSFER FLAVOPROTEIN-QUINONE OXIDOREDUCTASE YDIS-RELATED"/>
    <property type="match status" value="1"/>
</dbReference>
<comment type="caution">
    <text evidence="6">The sequence shown here is derived from an EMBL/GenBank/DDBJ whole genome shotgun (WGS) entry which is preliminary data.</text>
</comment>
<proteinExistence type="predicted"/>
<comment type="cofactor">
    <cofactor evidence="1">
        <name>FAD</name>
        <dbReference type="ChEBI" id="CHEBI:57692"/>
    </cofactor>
</comment>
<dbReference type="PANTHER" id="PTHR43624:SF2">
    <property type="entry name" value="ELECTRON TRANSFER FLAVOPROTEIN-QUINONE OXIDOREDUCTASE YDIS-RELATED"/>
    <property type="match status" value="1"/>
</dbReference>
<keyword evidence="2" id="KW-0285">Flavoprotein</keyword>
<dbReference type="SUPFAM" id="SSF51905">
    <property type="entry name" value="FAD/NAD(P)-binding domain"/>
    <property type="match status" value="1"/>
</dbReference>
<evidence type="ECO:0000259" key="5">
    <source>
        <dbReference type="PROSITE" id="PS51379"/>
    </source>
</evidence>
<keyword evidence="3" id="KW-0274">FAD</keyword>
<dbReference type="Pfam" id="PF12831">
    <property type="entry name" value="FAD_oxidored"/>
    <property type="match status" value="1"/>
</dbReference>
<organism evidence="6">
    <name type="scientific">Caldiarchaeum subterraneum</name>
    <dbReference type="NCBI Taxonomy" id="311458"/>
    <lineage>
        <taxon>Archaea</taxon>
        <taxon>Nitrososphaerota</taxon>
        <taxon>Candidatus Caldarchaeales</taxon>
        <taxon>Candidatus Caldarchaeaceae</taxon>
        <taxon>Candidatus Caldarchaeum</taxon>
    </lineage>
</organism>
<gene>
    <name evidence="6" type="ORF">ENM11_01080</name>
</gene>
<dbReference type="AlphaFoldDB" id="A0A7C5LD67"/>
<dbReference type="InterPro" id="IPR049398">
    <property type="entry name" value="ETF-QO/FixC_UQ-bd"/>
</dbReference>
<evidence type="ECO:0000256" key="4">
    <source>
        <dbReference type="ARBA" id="ARBA00023002"/>
    </source>
</evidence>